<name>A0A014NYI4_9BURK</name>
<accession>A0A014NYI4</accession>
<gene>
    <name evidence="1" type="ORF">AX13_08955</name>
</gene>
<dbReference type="STRING" id="225991.MA05_10455"/>
<dbReference type="RefSeq" id="WP_081770824.1">
    <property type="nucleotide sequence ID" value="NZ_JBOK01000023.1"/>
</dbReference>
<dbReference type="InterPro" id="IPR006311">
    <property type="entry name" value="TAT_signal"/>
</dbReference>
<sequence length="178" mass="19201">MPHSRRAFLASGAALGTAPLLGCGPRLRDLRLPGLPAALDEMRRLGSAPALQSQTAWGWAQTLEHLAQSVEYSMTGYPTQQSALFQLLAGRPAFQLFAWRGQMRHDLTAPIPGSPALAVGTPLAAASLRLLTACGQFLQWRGPLQPHFAYGALTHAEYEQAHAMHLANHFAAFQVPAE</sequence>
<dbReference type="Proteomes" id="UP000020766">
    <property type="component" value="Unassembled WGS sequence"/>
</dbReference>
<comment type="caution">
    <text evidence="1">The sequence shown here is derived from an EMBL/GenBank/DDBJ whole genome shotgun (WGS) entry which is preliminary data.</text>
</comment>
<dbReference type="InterPro" id="IPR011463">
    <property type="entry name" value="DUF1569"/>
</dbReference>
<dbReference type="PROSITE" id="PS51318">
    <property type="entry name" value="TAT"/>
    <property type="match status" value="1"/>
</dbReference>
<evidence type="ECO:0000313" key="2">
    <source>
        <dbReference type="Proteomes" id="UP000020766"/>
    </source>
</evidence>
<reference evidence="1 2" key="1">
    <citation type="submission" date="2014-01" db="EMBL/GenBank/DDBJ databases">
        <title>Interspecies Systems Biology Uncovers Metabolites Affecting C. elegans Gene Expression and Life History Traits.</title>
        <authorList>
            <person name="Watson E."/>
            <person name="Macneil L.T."/>
            <person name="Ritter A.D."/>
            <person name="Yilmaz L.S."/>
            <person name="Rosebrock A.P."/>
            <person name="Caudy A.A."/>
            <person name="Walhout A.J."/>
        </authorList>
    </citation>
    <scope>NUCLEOTIDE SEQUENCE [LARGE SCALE GENOMIC DNA]</scope>
    <source>
        <strain evidence="1 2">DA1877</strain>
    </source>
</reference>
<dbReference type="PATRIC" id="fig|1457173.3.peg.3207"/>
<evidence type="ECO:0000313" key="1">
    <source>
        <dbReference type="EMBL" id="EXU78945.1"/>
    </source>
</evidence>
<keyword evidence="2" id="KW-1185">Reference proteome</keyword>
<dbReference type="AlphaFoldDB" id="A0A014NYI4"/>
<dbReference type="EMBL" id="JBOK01000023">
    <property type="protein sequence ID" value="EXU78945.1"/>
    <property type="molecule type" value="Genomic_DNA"/>
</dbReference>
<dbReference type="Pfam" id="PF07606">
    <property type="entry name" value="DUF1569"/>
    <property type="match status" value="1"/>
</dbReference>
<protein>
    <submittedName>
        <fullName evidence="1">Twin-arginine translocation pathway signal protein</fullName>
    </submittedName>
</protein>
<organism evidence="1 2">
    <name type="scientific">Comamonas aquatica DA1877</name>
    <dbReference type="NCBI Taxonomy" id="1457173"/>
    <lineage>
        <taxon>Bacteria</taxon>
        <taxon>Pseudomonadati</taxon>
        <taxon>Pseudomonadota</taxon>
        <taxon>Betaproteobacteria</taxon>
        <taxon>Burkholderiales</taxon>
        <taxon>Comamonadaceae</taxon>
        <taxon>Comamonas</taxon>
    </lineage>
</organism>
<proteinExistence type="predicted"/>